<feature type="region of interest" description="Disordered" evidence="1">
    <location>
        <begin position="135"/>
        <end position="167"/>
    </location>
</feature>
<dbReference type="InterPro" id="IPR036390">
    <property type="entry name" value="WH_DNA-bd_sf"/>
</dbReference>
<dbReference type="OrthoDB" id="6058756at2"/>
<dbReference type="AlphaFoldDB" id="A0A6L3T008"/>
<evidence type="ECO:0000313" key="3">
    <source>
        <dbReference type="Proteomes" id="UP000474159"/>
    </source>
</evidence>
<protein>
    <submittedName>
        <fullName evidence="2">Helix-turn-helix domain-containing protein</fullName>
    </submittedName>
</protein>
<name>A0A6L3T008_9HYPH</name>
<gene>
    <name evidence="2" type="ORF">F6X53_23260</name>
</gene>
<keyword evidence="3" id="KW-1185">Reference proteome</keyword>
<organism evidence="2 3">
    <name type="scientific">Methylobacterium soli</name>
    <dbReference type="NCBI Taxonomy" id="553447"/>
    <lineage>
        <taxon>Bacteria</taxon>
        <taxon>Pseudomonadati</taxon>
        <taxon>Pseudomonadota</taxon>
        <taxon>Alphaproteobacteria</taxon>
        <taxon>Hyphomicrobiales</taxon>
        <taxon>Methylobacteriaceae</taxon>
        <taxon>Methylobacterium</taxon>
    </lineage>
</organism>
<accession>A0A6L3T008</accession>
<dbReference type="EMBL" id="VZZK01000030">
    <property type="protein sequence ID" value="KAB1076445.1"/>
    <property type="molecule type" value="Genomic_DNA"/>
</dbReference>
<dbReference type="InterPro" id="IPR036388">
    <property type="entry name" value="WH-like_DNA-bd_sf"/>
</dbReference>
<reference evidence="2 3" key="1">
    <citation type="submission" date="2019-09" db="EMBL/GenBank/DDBJ databases">
        <title>YIM 48816 draft genome.</title>
        <authorList>
            <person name="Jiang L."/>
        </authorList>
    </citation>
    <scope>NUCLEOTIDE SEQUENCE [LARGE SCALE GENOMIC DNA]</scope>
    <source>
        <strain evidence="2 3">YIM 48816</strain>
    </source>
</reference>
<evidence type="ECO:0000256" key="1">
    <source>
        <dbReference type="SAM" id="MobiDB-lite"/>
    </source>
</evidence>
<dbReference type="Proteomes" id="UP000474159">
    <property type="component" value="Unassembled WGS sequence"/>
</dbReference>
<comment type="caution">
    <text evidence="2">The sequence shown here is derived from an EMBL/GenBank/DDBJ whole genome shotgun (WGS) entry which is preliminary data.</text>
</comment>
<dbReference type="Gene3D" id="1.10.10.10">
    <property type="entry name" value="Winged helix-like DNA-binding domain superfamily/Winged helix DNA-binding domain"/>
    <property type="match status" value="1"/>
</dbReference>
<evidence type="ECO:0000313" key="2">
    <source>
        <dbReference type="EMBL" id="KAB1076445.1"/>
    </source>
</evidence>
<dbReference type="SUPFAM" id="SSF46785">
    <property type="entry name" value="Winged helix' DNA-binding domain"/>
    <property type="match status" value="1"/>
</dbReference>
<dbReference type="RefSeq" id="WP_151002766.1">
    <property type="nucleotide sequence ID" value="NZ_BPQY01000809.1"/>
</dbReference>
<proteinExistence type="predicted"/>
<sequence>MKGPDHKGNPNKRAPFVSLPLWLIETAAWKHLSAEARALYVELKAQYKGINNGRIVFSTRQAAKALNLSKNTAAALFRELQEHGFIERMICGSFESRKDRKASEWRLTEHVCDVTGQIASKEFASWREGSNFRVPREGQGVSQTGQGVPHRGLYGAHKPRAVPQGAL</sequence>